<keyword evidence="1 6" id="KW-0645">Protease</keyword>
<dbReference type="AlphaFoldDB" id="A0AAN7VFY2"/>
<feature type="signal peptide" evidence="7">
    <location>
        <begin position="1"/>
        <end position="18"/>
    </location>
</feature>
<dbReference type="PROSITE" id="PS51864">
    <property type="entry name" value="ASTACIN"/>
    <property type="match status" value="1"/>
</dbReference>
<dbReference type="PANTHER" id="PTHR10127:SF780">
    <property type="entry name" value="METALLOENDOPEPTIDASE"/>
    <property type="match status" value="1"/>
</dbReference>
<dbReference type="InterPro" id="IPR006026">
    <property type="entry name" value="Peptidase_Metallo"/>
</dbReference>
<feature type="chain" id="PRO_5042666491" description="Metalloendopeptidase" evidence="7">
    <location>
        <begin position="19"/>
        <end position="220"/>
    </location>
</feature>
<evidence type="ECO:0000259" key="8">
    <source>
        <dbReference type="PROSITE" id="PS51864"/>
    </source>
</evidence>
<dbReference type="InterPro" id="IPR001506">
    <property type="entry name" value="Peptidase_M12A"/>
</dbReference>
<keyword evidence="10" id="KW-1185">Reference proteome</keyword>
<feature type="active site" evidence="6">
    <location>
        <position position="121"/>
    </location>
</feature>
<dbReference type="GO" id="GO:0004222">
    <property type="term" value="F:metalloendopeptidase activity"/>
    <property type="evidence" value="ECO:0007669"/>
    <property type="project" value="UniProtKB-UniRule"/>
</dbReference>
<comment type="caution">
    <text evidence="6">Lacks conserved residue(s) required for the propagation of feature annotation.</text>
</comment>
<dbReference type="Gene3D" id="3.40.390.10">
    <property type="entry name" value="Collagenase (Catalytic Domain)"/>
    <property type="match status" value="1"/>
</dbReference>
<dbReference type="GO" id="GO:0006508">
    <property type="term" value="P:proteolysis"/>
    <property type="evidence" value="ECO:0007669"/>
    <property type="project" value="UniProtKB-KW"/>
</dbReference>
<name>A0AAN7VFY2_9COLE</name>
<feature type="binding site" evidence="6">
    <location>
        <position position="120"/>
    </location>
    <ligand>
        <name>Zn(2+)</name>
        <dbReference type="ChEBI" id="CHEBI:29105"/>
        <note>catalytic</note>
    </ligand>
</feature>
<keyword evidence="7" id="KW-0732">Signal</keyword>
<dbReference type="PANTHER" id="PTHR10127">
    <property type="entry name" value="DISCOIDIN, CUB, EGF, LAMININ , AND ZINC METALLOPROTEASE DOMAIN CONTAINING"/>
    <property type="match status" value="1"/>
</dbReference>
<organism evidence="9 10">
    <name type="scientific">Pyrocoelia pectoralis</name>
    <dbReference type="NCBI Taxonomy" id="417401"/>
    <lineage>
        <taxon>Eukaryota</taxon>
        <taxon>Metazoa</taxon>
        <taxon>Ecdysozoa</taxon>
        <taxon>Arthropoda</taxon>
        <taxon>Hexapoda</taxon>
        <taxon>Insecta</taxon>
        <taxon>Pterygota</taxon>
        <taxon>Neoptera</taxon>
        <taxon>Endopterygota</taxon>
        <taxon>Coleoptera</taxon>
        <taxon>Polyphaga</taxon>
        <taxon>Elateriformia</taxon>
        <taxon>Elateroidea</taxon>
        <taxon>Lampyridae</taxon>
        <taxon>Lampyrinae</taxon>
        <taxon>Pyrocoelia</taxon>
    </lineage>
</organism>
<dbReference type="EC" id="3.4.24.-" evidence="7"/>
<protein>
    <recommendedName>
        <fullName evidence="7">Metalloendopeptidase</fullName>
        <ecNumber evidence="7">3.4.24.-</ecNumber>
    </recommendedName>
</protein>
<dbReference type="EMBL" id="JAVRBK010000002">
    <property type="protein sequence ID" value="KAK5647157.1"/>
    <property type="molecule type" value="Genomic_DNA"/>
</dbReference>
<reference evidence="9 10" key="1">
    <citation type="journal article" date="2024" name="Insects">
        <title>An Improved Chromosome-Level Genome Assembly of the Firefly Pyrocoelia pectoralis.</title>
        <authorList>
            <person name="Fu X."/>
            <person name="Meyer-Rochow V.B."/>
            <person name="Ballantyne L."/>
            <person name="Zhu X."/>
        </authorList>
    </citation>
    <scope>NUCLEOTIDE SEQUENCE [LARGE SCALE GENOMIC DNA]</scope>
    <source>
        <strain evidence="9">XCY_ONT2</strain>
    </source>
</reference>
<dbReference type="GO" id="GO:0008270">
    <property type="term" value="F:zinc ion binding"/>
    <property type="evidence" value="ECO:0007669"/>
    <property type="project" value="UniProtKB-UniRule"/>
</dbReference>
<evidence type="ECO:0000256" key="5">
    <source>
        <dbReference type="ARBA" id="ARBA00023049"/>
    </source>
</evidence>
<evidence type="ECO:0000256" key="6">
    <source>
        <dbReference type="PROSITE-ProRule" id="PRU01211"/>
    </source>
</evidence>
<keyword evidence="5 6" id="KW-0482">Metalloprotease</keyword>
<evidence type="ECO:0000256" key="1">
    <source>
        <dbReference type="ARBA" id="ARBA00022670"/>
    </source>
</evidence>
<sequence length="220" mass="26076">MYASLLSVTFLFSHYLATFQPNWFKTNVFVNVSYRWVNGVVPYEMNQSCGFSNEWYIWRAMTVFHRHTCVRFIERQIGDPDWLYFTFEKWGCFSKVGRTGGRQIVNLHPPGCMKIGVILHELMHSIGFFHEHSRRDRDDYIHVYTENILDGRYFKASAEGYLQEGRTIHGRKDSFSENDLAKIRFIYNCTGYRPAPSLYIITFAVVHSSINWRNIYTYVK</sequence>
<gene>
    <name evidence="9" type="ORF">RI129_002049</name>
</gene>
<evidence type="ECO:0000313" key="10">
    <source>
        <dbReference type="Proteomes" id="UP001329430"/>
    </source>
</evidence>
<comment type="caution">
    <text evidence="9">The sequence shown here is derived from an EMBL/GenBank/DDBJ whole genome shotgun (WGS) entry which is preliminary data.</text>
</comment>
<dbReference type="PRINTS" id="PR00480">
    <property type="entry name" value="ASTACIN"/>
</dbReference>
<evidence type="ECO:0000256" key="3">
    <source>
        <dbReference type="ARBA" id="ARBA00022801"/>
    </source>
</evidence>
<dbReference type="Pfam" id="PF01400">
    <property type="entry name" value="Astacin"/>
    <property type="match status" value="1"/>
</dbReference>
<comment type="cofactor">
    <cofactor evidence="6 7">
        <name>Zn(2+)</name>
        <dbReference type="ChEBI" id="CHEBI:29105"/>
    </cofactor>
    <text evidence="6 7">Binds 1 zinc ion per subunit.</text>
</comment>
<dbReference type="Proteomes" id="UP001329430">
    <property type="component" value="Chromosome 2"/>
</dbReference>
<evidence type="ECO:0000256" key="7">
    <source>
        <dbReference type="RuleBase" id="RU361183"/>
    </source>
</evidence>
<dbReference type="SUPFAM" id="SSF55486">
    <property type="entry name" value="Metalloproteases ('zincins'), catalytic domain"/>
    <property type="match status" value="1"/>
</dbReference>
<feature type="domain" description="Peptidase M12A" evidence="8">
    <location>
        <begin position="27"/>
        <end position="220"/>
    </location>
</feature>
<dbReference type="InterPro" id="IPR024079">
    <property type="entry name" value="MetalloPept_cat_dom_sf"/>
</dbReference>
<dbReference type="SMART" id="SM00235">
    <property type="entry name" value="ZnMc"/>
    <property type="match status" value="1"/>
</dbReference>
<evidence type="ECO:0000256" key="4">
    <source>
        <dbReference type="ARBA" id="ARBA00022833"/>
    </source>
</evidence>
<keyword evidence="4 6" id="KW-0862">Zinc</keyword>
<keyword evidence="2 6" id="KW-0479">Metal-binding</keyword>
<accession>A0AAN7VFY2</accession>
<evidence type="ECO:0000256" key="2">
    <source>
        <dbReference type="ARBA" id="ARBA00022723"/>
    </source>
</evidence>
<feature type="binding site" evidence="6">
    <location>
        <position position="130"/>
    </location>
    <ligand>
        <name>Zn(2+)</name>
        <dbReference type="ChEBI" id="CHEBI:29105"/>
        <note>catalytic</note>
    </ligand>
</feature>
<evidence type="ECO:0000313" key="9">
    <source>
        <dbReference type="EMBL" id="KAK5647157.1"/>
    </source>
</evidence>
<feature type="binding site" evidence="6">
    <location>
        <position position="124"/>
    </location>
    <ligand>
        <name>Zn(2+)</name>
        <dbReference type="ChEBI" id="CHEBI:29105"/>
        <note>catalytic</note>
    </ligand>
</feature>
<keyword evidence="3 6" id="KW-0378">Hydrolase</keyword>
<proteinExistence type="predicted"/>